<reference evidence="1" key="1">
    <citation type="submission" date="2023-04" db="EMBL/GenBank/DDBJ databases">
        <title>A chromosome-level genome assembly of the parasitoid wasp Eretmocerus hayati.</title>
        <authorList>
            <person name="Zhong Y."/>
            <person name="Liu S."/>
            <person name="Liu Y."/>
        </authorList>
    </citation>
    <scope>NUCLEOTIDE SEQUENCE</scope>
    <source>
        <strain evidence="1">ZJU_SS_LIU_2023</strain>
    </source>
</reference>
<dbReference type="Proteomes" id="UP001239111">
    <property type="component" value="Chromosome 2"/>
</dbReference>
<accession>A0ACC2P2J2</accession>
<evidence type="ECO:0000313" key="2">
    <source>
        <dbReference type="Proteomes" id="UP001239111"/>
    </source>
</evidence>
<protein>
    <submittedName>
        <fullName evidence="1">Uncharacterized protein</fullName>
    </submittedName>
</protein>
<proteinExistence type="predicted"/>
<comment type="caution">
    <text evidence="1">The sequence shown here is derived from an EMBL/GenBank/DDBJ whole genome shotgun (WGS) entry which is preliminary data.</text>
</comment>
<name>A0ACC2P2J2_9HYME</name>
<sequence>MKSTPAEESGMKYVEFSEESDVIDPCEVLPHLIGIIDNTEIQHEISDGVEIKKENSNGDFDFSEEDDDKSIFEDAQKDDDLEKECGESLRVVNLPRKSSYNLEILGIPLVPSKDERGGISIYLTGTKEKEISVCLVLLEKHRRRNNVDETIDLEKSVHGMMNNPEGWPNYLDFVHKNLGLLGTEYLKNFLFRKNGFDEPHGPLFDGNILKIGRSTKQL</sequence>
<organism evidence="1 2">
    <name type="scientific">Eretmocerus hayati</name>
    <dbReference type="NCBI Taxonomy" id="131215"/>
    <lineage>
        <taxon>Eukaryota</taxon>
        <taxon>Metazoa</taxon>
        <taxon>Ecdysozoa</taxon>
        <taxon>Arthropoda</taxon>
        <taxon>Hexapoda</taxon>
        <taxon>Insecta</taxon>
        <taxon>Pterygota</taxon>
        <taxon>Neoptera</taxon>
        <taxon>Endopterygota</taxon>
        <taxon>Hymenoptera</taxon>
        <taxon>Apocrita</taxon>
        <taxon>Proctotrupomorpha</taxon>
        <taxon>Chalcidoidea</taxon>
        <taxon>Aphelinidae</taxon>
        <taxon>Aphelininae</taxon>
        <taxon>Eretmocerus</taxon>
    </lineage>
</organism>
<gene>
    <name evidence="1" type="ORF">QAD02_013389</name>
</gene>
<dbReference type="EMBL" id="CM056742">
    <property type="protein sequence ID" value="KAJ8677602.1"/>
    <property type="molecule type" value="Genomic_DNA"/>
</dbReference>
<keyword evidence="2" id="KW-1185">Reference proteome</keyword>
<evidence type="ECO:0000313" key="1">
    <source>
        <dbReference type="EMBL" id="KAJ8677602.1"/>
    </source>
</evidence>